<gene>
    <name evidence="5" type="ORF">CLV44_1308</name>
</gene>
<dbReference type="PANTHER" id="PTHR47894">
    <property type="entry name" value="HTH-TYPE TRANSCRIPTIONAL REGULATOR GADX"/>
    <property type="match status" value="1"/>
</dbReference>
<evidence type="ECO:0000256" key="2">
    <source>
        <dbReference type="ARBA" id="ARBA00023125"/>
    </source>
</evidence>
<evidence type="ECO:0000256" key="1">
    <source>
        <dbReference type="ARBA" id="ARBA00023015"/>
    </source>
</evidence>
<dbReference type="InterPro" id="IPR032687">
    <property type="entry name" value="AraC-type_N"/>
</dbReference>
<dbReference type="EMBL" id="PYGI01000030">
    <property type="protein sequence ID" value="PSL09629.1"/>
    <property type="molecule type" value="Genomic_DNA"/>
</dbReference>
<keyword evidence="1" id="KW-0805">Transcription regulation</keyword>
<keyword evidence="6" id="KW-1185">Reference proteome</keyword>
<keyword evidence="2 5" id="KW-0238">DNA-binding</keyword>
<dbReference type="Pfam" id="PF12833">
    <property type="entry name" value="HTH_18"/>
    <property type="match status" value="1"/>
</dbReference>
<dbReference type="Proteomes" id="UP000242133">
    <property type="component" value="Unassembled WGS sequence"/>
</dbReference>
<dbReference type="PRINTS" id="PR00032">
    <property type="entry name" value="HTHARAC"/>
</dbReference>
<dbReference type="InterPro" id="IPR009057">
    <property type="entry name" value="Homeodomain-like_sf"/>
</dbReference>
<dbReference type="PANTHER" id="PTHR47894:SF1">
    <property type="entry name" value="HTH-TYPE TRANSCRIPTIONAL REGULATOR VQSM"/>
    <property type="match status" value="1"/>
</dbReference>
<sequence>MIYPVFLIDHIGHTAKRAWTRLGKEPALLHNTNMSEYDLPRPSPKAHIANHYINACISGALRQGAQRNTLLHEAGIPAAWSDCPDKRLTEHQLSELIRAVWRFTRSEFMGLSPQICKRGVFALMAELACGAKTLGGMLRQSARFFTAVSDDVDIGLELEHSEHLSLAFYRLHLNHSGEDPDHLLQEFMLLMWQRFASWLVGQQIPVASTCFSYPSPHHAREYRAMFLGDLIYAQSRCGFCLHPRFLQLPIIRNESELDAFLQDCPAVILRRPVHDSSLQTRVKVLLQRHDLDNMPGLDEISQHLLITPRTLRRHLQDEGTSIRMIKESLRQEFALKLLNNEHLSIHEVAEQTGFTEPAAFCRAFKRWTGRSPAKWRHQMRTEL</sequence>
<dbReference type="PROSITE" id="PS01124">
    <property type="entry name" value="HTH_ARAC_FAMILY_2"/>
    <property type="match status" value="1"/>
</dbReference>
<dbReference type="GO" id="GO:0000976">
    <property type="term" value="F:transcription cis-regulatory region binding"/>
    <property type="evidence" value="ECO:0007669"/>
    <property type="project" value="TreeGrafter"/>
</dbReference>
<dbReference type="GO" id="GO:0003700">
    <property type="term" value="F:DNA-binding transcription factor activity"/>
    <property type="evidence" value="ECO:0007669"/>
    <property type="project" value="InterPro"/>
</dbReference>
<proteinExistence type="predicted"/>
<dbReference type="Pfam" id="PF12625">
    <property type="entry name" value="Arabinose_bd"/>
    <property type="match status" value="1"/>
</dbReference>
<dbReference type="AlphaFoldDB" id="A0A2P8EJG6"/>
<reference evidence="5 6" key="1">
    <citation type="submission" date="2018-03" db="EMBL/GenBank/DDBJ databases">
        <title>Genomic Encyclopedia of Archaeal and Bacterial Type Strains, Phase II (KMG-II): from individual species to whole genera.</title>
        <authorList>
            <person name="Goeker M."/>
        </authorList>
    </citation>
    <scope>NUCLEOTIDE SEQUENCE [LARGE SCALE GENOMIC DNA]</scope>
    <source>
        <strain evidence="5 6">DSM 17586</strain>
    </source>
</reference>
<evidence type="ECO:0000259" key="4">
    <source>
        <dbReference type="PROSITE" id="PS01124"/>
    </source>
</evidence>
<organism evidence="5 6">
    <name type="scientific">Marinobacterium halophilum</name>
    <dbReference type="NCBI Taxonomy" id="267374"/>
    <lineage>
        <taxon>Bacteria</taxon>
        <taxon>Pseudomonadati</taxon>
        <taxon>Pseudomonadota</taxon>
        <taxon>Gammaproteobacteria</taxon>
        <taxon>Oceanospirillales</taxon>
        <taxon>Oceanospirillaceae</taxon>
        <taxon>Marinobacterium</taxon>
    </lineage>
</organism>
<evidence type="ECO:0000313" key="6">
    <source>
        <dbReference type="Proteomes" id="UP000242133"/>
    </source>
</evidence>
<dbReference type="SUPFAM" id="SSF46689">
    <property type="entry name" value="Homeodomain-like"/>
    <property type="match status" value="1"/>
</dbReference>
<evidence type="ECO:0000256" key="3">
    <source>
        <dbReference type="ARBA" id="ARBA00023163"/>
    </source>
</evidence>
<keyword evidence="3" id="KW-0804">Transcription</keyword>
<dbReference type="SMART" id="SM00342">
    <property type="entry name" value="HTH_ARAC"/>
    <property type="match status" value="1"/>
</dbReference>
<comment type="caution">
    <text evidence="5">The sequence shown here is derived from an EMBL/GenBank/DDBJ whole genome shotgun (WGS) entry which is preliminary data.</text>
</comment>
<evidence type="ECO:0000313" key="5">
    <source>
        <dbReference type="EMBL" id="PSL09629.1"/>
    </source>
</evidence>
<accession>A0A2P8EJG6</accession>
<dbReference type="Gene3D" id="1.10.10.60">
    <property type="entry name" value="Homeodomain-like"/>
    <property type="match status" value="1"/>
</dbReference>
<dbReference type="GO" id="GO:0005829">
    <property type="term" value="C:cytosol"/>
    <property type="evidence" value="ECO:0007669"/>
    <property type="project" value="TreeGrafter"/>
</dbReference>
<dbReference type="InterPro" id="IPR018060">
    <property type="entry name" value="HTH_AraC"/>
</dbReference>
<feature type="domain" description="HTH araC/xylS-type" evidence="4">
    <location>
        <begin position="280"/>
        <end position="378"/>
    </location>
</feature>
<name>A0A2P8EJG6_9GAMM</name>
<protein>
    <submittedName>
        <fullName evidence="5">AraC-like DNA-binding protein</fullName>
    </submittedName>
</protein>
<dbReference type="InterPro" id="IPR020449">
    <property type="entry name" value="Tscrpt_reg_AraC-type_HTH"/>
</dbReference>